<comment type="caution">
    <text evidence="2">The sequence shown here is derived from an EMBL/GenBank/DDBJ whole genome shotgun (WGS) entry which is preliminary data.</text>
</comment>
<proteinExistence type="predicted"/>
<evidence type="ECO:0000313" key="2">
    <source>
        <dbReference type="EMBL" id="MPC30077.1"/>
    </source>
</evidence>
<dbReference type="AlphaFoldDB" id="A0A5B7E9P9"/>
<reference evidence="2 3" key="1">
    <citation type="submission" date="2019-05" db="EMBL/GenBank/DDBJ databases">
        <title>Another draft genome of Portunus trituberculatus and its Hox gene families provides insights of decapod evolution.</title>
        <authorList>
            <person name="Jeong J.-H."/>
            <person name="Song I."/>
            <person name="Kim S."/>
            <person name="Choi T."/>
            <person name="Kim D."/>
            <person name="Ryu S."/>
            <person name="Kim W."/>
        </authorList>
    </citation>
    <scope>NUCLEOTIDE SEQUENCE [LARGE SCALE GENOMIC DNA]</scope>
    <source>
        <tissue evidence="2">Muscle</tissue>
    </source>
</reference>
<name>A0A5B7E9P9_PORTR</name>
<gene>
    <name evidence="2" type="ORF">E2C01_023332</name>
</gene>
<dbReference type="EMBL" id="VSRR010002190">
    <property type="protein sequence ID" value="MPC30077.1"/>
    <property type="molecule type" value="Genomic_DNA"/>
</dbReference>
<feature type="region of interest" description="Disordered" evidence="1">
    <location>
        <begin position="61"/>
        <end position="92"/>
    </location>
</feature>
<evidence type="ECO:0000256" key="1">
    <source>
        <dbReference type="SAM" id="MobiDB-lite"/>
    </source>
</evidence>
<accession>A0A5B7E9P9</accession>
<dbReference type="Proteomes" id="UP000324222">
    <property type="component" value="Unassembled WGS sequence"/>
</dbReference>
<keyword evidence="3" id="KW-1185">Reference proteome</keyword>
<sequence length="163" mass="17203">MEDRGDGGVVEGRGIGQCSPPLGFPPSLPLGLAGCPPKPFVASNRFCEAKARFLSVRGVKSDGVDPTAVGRRPNSDPLATVDSGSPQPLGPVIRYIPHATGNHAAFSKAMAPPVHTNALRYKSHGSPNAQQSHLSMTRNNAFTSHSAKMLLNDGRNPNTNDRE</sequence>
<evidence type="ECO:0000313" key="3">
    <source>
        <dbReference type="Proteomes" id="UP000324222"/>
    </source>
</evidence>
<protein>
    <submittedName>
        <fullName evidence="2">Uncharacterized protein</fullName>
    </submittedName>
</protein>
<dbReference type="PROSITE" id="PS51257">
    <property type="entry name" value="PROKAR_LIPOPROTEIN"/>
    <property type="match status" value="1"/>
</dbReference>
<feature type="region of interest" description="Disordered" evidence="1">
    <location>
        <begin position="1"/>
        <end position="20"/>
    </location>
</feature>
<organism evidence="2 3">
    <name type="scientific">Portunus trituberculatus</name>
    <name type="common">Swimming crab</name>
    <name type="synonym">Neptunus trituberculatus</name>
    <dbReference type="NCBI Taxonomy" id="210409"/>
    <lineage>
        <taxon>Eukaryota</taxon>
        <taxon>Metazoa</taxon>
        <taxon>Ecdysozoa</taxon>
        <taxon>Arthropoda</taxon>
        <taxon>Crustacea</taxon>
        <taxon>Multicrustacea</taxon>
        <taxon>Malacostraca</taxon>
        <taxon>Eumalacostraca</taxon>
        <taxon>Eucarida</taxon>
        <taxon>Decapoda</taxon>
        <taxon>Pleocyemata</taxon>
        <taxon>Brachyura</taxon>
        <taxon>Eubrachyura</taxon>
        <taxon>Portunoidea</taxon>
        <taxon>Portunidae</taxon>
        <taxon>Portuninae</taxon>
        <taxon>Portunus</taxon>
    </lineage>
</organism>